<evidence type="ECO:0000256" key="1">
    <source>
        <dbReference type="ARBA" id="ARBA00022448"/>
    </source>
</evidence>
<evidence type="ECO:0000313" key="7">
    <source>
        <dbReference type="Proteomes" id="UP000278886"/>
    </source>
</evidence>
<dbReference type="GO" id="GO:0005524">
    <property type="term" value="F:ATP binding"/>
    <property type="evidence" value="ECO:0007669"/>
    <property type="project" value="UniProtKB-KW"/>
</dbReference>
<dbReference type="EMBL" id="CP032630">
    <property type="protein sequence ID" value="AYF98557.1"/>
    <property type="molecule type" value="Genomic_DNA"/>
</dbReference>
<dbReference type="AlphaFoldDB" id="A0A387B879"/>
<name>A0A387B879_9MICO</name>
<dbReference type="KEGG" id="lyd:D7I47_09985"/>
<dbReference type="Proteomes" id="UP000278886">
    <property type="component" value="Chromosome"/>
</dbReference>
<dbReference type="FunFam" id="3.40.50.300:FF:000134">
    <property type="entry name" value="Iron-enterobactin ABC transporter ATP-binding protein"/>
    <property type="match status" value="1"/>
</dbReference>
<protein>
    <submittedName>
        <fullName evidence="6">ATP-binding cassette domain-containing protein</fullName>
    </submittedName>
</protein>
<proteinExistence type="predicted"/>
<keyword evidence="3 6" id="KW-0067">ATP-binding</keyword>
<dbReference type="SUPFAM" id="SSF52540">
    <property type="entry name" value="P-loop containing nucleoside triphosphate hydrolases"/>
    <property type="match status" value="1"/>
</dbReference>
<keyword evidence="4" id="KW-1278">Translocase</keyword>
<dbReference type="SMART" id="SM00382">
    <property type="entry name" value="AAA"/>
    <property type="match status" value="1"/>
</dbReference>
<keyword evidence="1" id="KW-0813">Transport</keyword>
<keyword evidence="7" id="KW-1185">Reference proteome</keyword>
<dbReference type="PROSITE" id="PS00211">
    <property type="entry name" value="ABC_TRANSPORTER_1"/>
    <property type="match status" value="1"/>
</dbReference>
<dbReference type="GO" id="GO:0016887">
    <property type="term" value="F:ATP hydrolysis activity"/>
    <property type="evidence" value="ECO:0007669"/>
    <property type="project" value="InterPro"/>
</dbReference>
<dbReference type="InterPro" id="IPR027417">
    <property type="entry name" value="P-loop_NTPase"/>
</dbReference>
<accession>A0A387B879</accession>
<evidence type="ECO:0000256" key="2">
    <source>
        <dbReference type="ARBA" id="ARBA00022741"/>
    </source>
</evidence>
<feature type="domain" description="ABC transporter" evidence="5">
    <location>
        <begin position="9"/>
        <end position="244"/>
    </location>
</feature>
<evidence type="ECO:0000256" key="3">
    <source>
        <dbReference type="ARBA" id="ARBA00022840"/>
    </source>
</evidence>
<dbReference type="PANTHER" id="PTHR42794">
    <property type="entry name" value="HEMIN IMPORT ATP-BINDING PROTEIN HMUV"/>
    <property type="match status" value="1"/>
</dbReference>
<organism evidence="6 7">
    <name type="scientific">Protaetiibacter intestinalis</name>
    <dbReference type="NCBI Taxonomy" id="2419774"/>
    <lineage>
        <taxon>Bacteria</taxon>
        <taxon>Bacillati</taxon>
        <taxon>Actinomycetota</taxon>
        <taxon>Actinomycetes</taxon>
        <taxon>Micrococcales</taxon>
        <taxon>Microbacteriaceae</taxon>
        <taxon>Protaetiibacter</taxon>
    </lineage>
</organism>
<gene>
    <name evidence="6" type="ORF">D7I47_09985</name>
</gene>
<evidence type="ECO:0000259" key="5">
    <source>
        <dbReference type="PROSITE" id="PS50893"/>
    </source>
</evidence>
<dbReference type="OrthoDB" id="5296765at2"/>
<dbReference type="RefSeq" id="WP_120762904.1">
    <property type="nucleotide sequence ID" value="NZ_CP032630.1"/>
</dbReference>
<reference evidence="7" key="1">
    <citation type="submission" date="2018-09" db="EMBL/GenBank/DDBJ databases">
        <title>Genome sequencing of strain 2DFWR-13.</title>
        <authorList>
            <person name="Heo J."/>
            <person name="Kim S.-J."/>
            <person name="Kwon S.-W."/>
        </authorList>
    </citation>
    <scope>NUCLEOTIDE SEQUENCE [LARGE SCALE GENOMIC DNA]</scope>
    <source>
        <strain evidence="7">2DFWR-13</strain>
    </source>
</reference>
<keyword evidence="2" id="KW-0547">Nucleotide-binding</keyword>
<dbReference type="PROSITE" id="PS50893">
    <property type="entry name" value="ABC_TRANSPORTER_2"/>
    <property type="match status" value="1"/>
</dbReference>
<dbReference type="InterPro" id="IPR003593">
    <property type="entry name" value="AAA+_ATPase"/>
</dbReference>
<evidence type="ECO:0000256" key="4">
    <source>
        <dbReference type="ARBA" id="ARBA00022967"/>
    </source>
</evidence>
<dbReference type="Pfam" id="PF00005">
    <property type="entry name" value="ABC_tran"/>
    <property type="match status" value="1"/>
</dbReference>
<dbReference type="PANTHER" id="PTHR42794:SF1">
    <property type="entry name" value="HEMIN IMPORT ATP-BINDING PROTEIN HMUV"/>
    <property type="match status" value="1"/>
</dbReference>
<dbReference type="InterPro" id="IPR003439">
    <property type="entry name" value="ABC_transporter-like_ATP-bd"/>
</dbReference>
<dbReference type="Gene3D" id="3.40.50.300">
    <property type="entry name" value="P-loop containing nucleotide triphosphate hydrolases"/>
    <property type="match status" value="1"/>
</dbReference>
<evidence type="ECO:0000313" key="6">
    <source>
        <dbReference type="EMBL" id="AYF98557.1"/>
    </source>
</evidence>
<sequence length="263" mass="26555">MTAASPGAVEVRAVTVRSGAATLVDQVAFDAPGGGFTALVGPNGAGKSTLLRAIAGIEHAASGMVLLDGEDLLALPRRARARMLALVEQDSSTELPLTGREVARLGRTPHESIVGGGDPASDAVVEEALALAGAGDFAGRDVTTLSGGERQRVLLARALAQQPRVLLLDEPTNHLDLAAQLDVVRLVGGLTARGVTVIAAVHDLSIAAAHADAVVVLAGGRVVAAGPTEATLTPELIGGVFQVAASWTRNPLTGRPLLAVGPL</sequence>
<dbReference type="InterPro" id="IPR017871">
    <property type="entry name" value="ABC_transporter-like_CS"/>
</dbReference>
<dbReference type="CDD" id="cd03214">
    <property type="entry name" value="ABC_Iron-Siderophores_B12_Hemin"/>
    <property type="match status" value="1"/>
</dbReference>